<accession>A0A6A6GZW6</accession>
<evidence type="ECO:0000313" key="2">
    <source>
        <dbReference type="Proteomes" id="UP000800092"/>
    </source>
</evidence>
<keyword evidence="2" id="KW-1185">Reference proteome</keyword>
<name>A0A6A6GZW6_VIRVR</name>
<dbReference type="AlphaFoldDB" id="A0A6A6GZW6"/>
<sequence>MSFPFGELPAELRLEVYKNLLPARRVYVHYEDILPSGKAASFKGIPLACTCRQIQNEILQLLIREKLLAFSLPCSRAFESRGSALPRSIALFSYIQAVYETVSLSEKDRVAFVECDHLALHRNPPLEFAGHAPAVKQWWFAIPTNNWPRPPRRGETEDYYRLRSADRDATEYRLVEEVIQNTGHQLRPKGLFFGIAHTPYSSRWRFEEGGPRGGWEISGCYQEGAQAR</sequence>
<evidence type="ECO:0000313" key="1">
    <source>
        <dbReference type="EMBL" id="KAF2231366.1"/>
    </source>
</evidence>
<reference evidence="1" key="1">
    <citation type="journal article" date="2020" name="Stud. Mycol.">
        <title>101 Dothideomycetes genomes: a test case for predicting lifestyles and emergence of pathogens.</title>
        <authorList>
            <person name="Haridas S."/>
            <person name="Albert R."/>
            <person name="Binder M."/>
            <person name="Bloem J."/>
            <person name="Labutti K."/>
            <person name="Salamov A."/>
            <person name="Andreopoulos B."/>
            <person name="Baker S."/>
            <person name="Barry K."/>
            <person name="Bills G."/>
            <person name="Bluhm B."/>
            <person name="Cannon C."/>
            <person name="Castanera R."/>
            <person name="Culley D."/>
            <person name="Daum C."/>
            <person name="Ezra D."/>
            <person name="Gonzalez J."/>
            <person name="Henrissat B."/>
            <person name="Kuo A."/>
            <person name="Liang C."/>
            <person name="Lipzen A."/>
            <person name="Lutzoni F."/>
            <person name="Magnuson J."/>
            <person name="Mondo S."/>
            <person name="Nolan M."/>
            <person name="Ohm R."/>
            <person name="Pangilinan J."/>
            <person name="Park H.-J."/>
            <person name="Ramirez L."/>
            <person name="Alfaro M."/>
            <person name="Sun H."/>
            <person name="Tritt A."/>
            <person name="Yoshinaga Y."/>
            <person name="Zwiers L.-H."/>
            <person name="Turgeon B."/>
            <person name="Goodwin S."/>
            <person name="Spatafora J."/>
            <person name="Crous P."/>
            <person name="Grigoriev I."/>
        </authorList>
    </citation>
    <scope>NUCLEOTIDE SEQUENCE</scope>
    <source>
        <strain evidence="1">Tuck. ex Michener</strain>
    </source>
</reference>
<dbReference type="OrthoDB" id="2951834at2759"/>
<dbReference type="EMBL" id="ML991828">
    <property type="protein sequence ID" value="KAF2231366.1"/>
    <property type="molecule type" value="Genomic_DNA"/>
</dbReference>
<dbReference type="Proteomes" id="UP000800092">
    <property type="component" value="Unassembled WGS sequence"/>
</dbReference>
<proteinExistence type="predicted"/>
<protein>
    <submittedName>
        <fullName evidence="1">Uncharacterized protein</fullName>
    </submittedName>
</protein>
<organism evidence="1 2">
    <name type="scientific">Viridothelium virens</name>
    <name type="common">Speckled blister lichen</name>
    <name type="synonym">Trypethelium virens</name>
    <dbReference type="NCBI Taxonomy" id="1048519"/>
    <lineage>
        <taxon>Eukaryota</taxon>
        <taxon>Fungi</taxon>
        <taxon>Dikarya</taxon>
        <taxon>Ascomycota</taxon>
        <taxon>Pezizomycotina</taxon>
        <taxon>Dothideomycetes</taxon>
        <taxon>Dothideomycetes incertae sedis</taxon>
        <taxon>Trypetheliales</taxon>
        <taxon>Trypetheliaceae</taxon>
        <taxon>Viridothelium</taxon>
    </lineage>
</organism>
<gene>
    <name evidence="1" type="ORF">EV356DRAFT_507140</name>
</gene>